<name>A0A4V6PYH9_9GAMM</name>
<sequence>MLEFGIAVPFLHRPFAGKSLFSWRSQRQLSEHAPQRL</sequence>
<accession>A0A4V6PYH9</accession>
<dbReference type="AlphaFoldDB" id="A0A4V6PYH9"/>
<dbReference type="Proteomes" id="UP000295293">
    <property type="component" value="Unassembled WGS sequence"/>
</dbReference>
<proteinExistence type="predicted"/>
<keyword evidence="2" id="KW-1185">Reference proteome</keyword>
<organism evidence="1 2">
    <name type="scientific">Tahibacter aquaticus</name>
    <dbReference type="NCBI Taxonomy" id="520092"/>
    <lineage>
        <taxon>Bacteria</taxon>
        <taxon>Pseudomonadati</taxon>
        <taxon>Pseudomonadota</taxon>
        <taxon>Gammaproteobacteria</taxon>
        <taxon>Lysobacterales</taxon>
        <taxon>Rhodanobacteraceae</taxon>
        <taxon>Tahibacter</taxon>
    </lineage>
</organism>
<protein>
    <submittedName>
        <fullName evidence="1">Uncharacterized protein</fullName>
    </submittedName>
</protein>
<dbReference type="EMBL" id="SNZH01000001">
    <property type="protein sequence ID" value="TDR48486.1"/>
    <property type="molecule type" value="Genomic_DNA"/>
</dbReference>
<evidence type="ECO:0000313" key="2">
    <source>
        <dbReference type="Proteomes" id="UP000295293"/>
    </source>
</evidence>
<reference evidence="1 2" key="1">
    <citation type="submission" date="2019-03" db="EMBL/GenBank/DDBJ databases">
        <title>Genomic Encyclopedia of Type Strains, Phase IV (KMG-IV): sequencing the most valuable type-strain genomes for metagenomic binning, comparative biology and taxonomic classification.</title>
        <authorList>
            <person name="Goeker M."/>
        </authorList>
    </citation>
    <scope>NUCLEOTIDE SEQUENCE [LARGE SCALE GENOMIC DNA]</scope>
    <source>
        <strain evidence="1 2">DSM 21667</strain>
    </source>
</reference>
<evidence type="ECO:0000313" key="1">
    <source>
        <dbReference type="EMBL" id="TDR48486.1"/>
    </source>
</evidence>
<comment type="caution">
    <text evidence="1">The sequence shown here is derived from an EMBL/GenBank/DDBJ whole genome shotgun (WGS) entry which is preliminary data.</text>
</comment>
<gene>
    <name evidence="1" type="ORF">DFR29_101106</name>
</gene>